<evidence type="ECO:0000259" key="12">
    <source>
        <dbReference type="Pfam" id="PF02767"/>
    </source>
</evidence>
<keyword evidence="6 10" id="KW-0548">Nucleotidyltransferase</keyword>
<feature type="domain" description="DNA polymerase III beta sliding clamp N-terminal" evidence="11">
    <location>
        <begin position="1"/>
        <end position="122"/>
    </location>
</feature>
<evidence type="ECO:0000256" key="5">
    <source>
        <dbReference type="ARBA" id="ARBA00022679"/>
    </source>
</evidence>
<evidence type="ECO:0000259" key="13">
    <source>
        <dbReference type="Pfam" id="PF02768"/>
    </source>
</evidence>
<evidence type="ECO:0000259" key="11">
    <source>
        <dbReference type="Pfam" id="PF00712"/>
    </source>
</evidence>
<sequence>MYFEISRKDLLTPLKMITGVVEQRQTLPILANTLVSVKDNKLHLTATDAEVEMACRLPLESGLGTDNDGETTLPARKFFDICKSLPDAAVIQVKTEENQATLKAGNSKFKLQTLPAEDFPNSPQLSEPAEFNISQKRLKNSLSKTSFCIATNDVRYYLTGLLLEIGDGKISLVGTDGHRMAVTQHDFESTQTAKVIIPRKAVLELSKLLTESDSDVKVSVDDNHIRFELNESLLMSSKLIDGNFPDWNTVIPINTDKIVVANTEQMKEGLSRASILSNEKYKGVRLMLTQNLLTLSGKNAYQEEATDVVDIEYDGDELEIGFNGIYLFDAVNAISTKSVQLAFGDANSSCLITEELPPVCWFMRLRSSSMVSIRWMPVVRRLWNL</sequence>
<evidence type="ECO:0000256" key="3">
    <source>
        <dbReference type="ARBA" id="ARBA00021035"/>
    </source>
</evidence>
<accession>A0A176RV21</accession>
<dbReference type="Pfam" id="PF02768">
    <property type="entry name" value="DNA_pol3_beta_3"/>
    <property type="match status" value="1"/>
</dbReference>
<evidence type="ECO:0000313" key="14">
    <source>
        <dbReference type="EMBL" id="OAD19579.1"/>
    </source>
</evidence>
<comment type="subcellular location">
    <subcellularLocation>
        <location evidence="1 10">Cytoplasm</location>
    </subcellularLocation>
</comment>
<evidence type="ECO:0000256" key="6">
    <source>
        <dbReference type="ARBA" id="ARBA00022695"/>
    </source>
</evidence>
<feature type="domain" description="DNA polymerase III beta sliding clamp C-terminal" evidence="13">
    <location>
        <begin position="249"/>
        <end position="354"/>
    </location>
</feature>
<dbReference type="Gene3D" id="3.70.10.10">
    <property type="match status" value="1"/>
</dbReference>
<dbReference type="InterPro" id="IPR046938">
    <property type="entry name" value="DNA_clamp_sf"/>
</dbReference>
<dbReference type="GO" id="GO:0009360">
    <property type="term" value="C:DNA polymerase III complex"/>
    <property type="evidence" value="ECO:0007669"/>
    <property type="project" value="InterPro"/>
</dbReference>
<evidence type="ECO:0000256" key="8">
    <source>
        <dbReference type="ARBA" id="ARBA00022932"/>
    </source>
</evidence>
<proteinExistence type="inferred from homology"/>
<dbReference type="CDD" id="cd00140">
    <property type="entry name" value="beta_clamp"/>
    <property type="match status" value="1"/>
</dbReference>
<organism evidence="14 15">
    <name type="scientific">Candidatus Thiomargarita nelsonii</name>
    <dbReference type="NCBI Taxonomy" id="1003181"/>
    <lineage>
        <taxon>Bacteria</taxon>
        <taxon>Pseudomonadati</taxon>
        <taxon>Pseudomonadota</taxon>
        <taxon>Gammaproteobacteria</taxon>
        <taxon>Thiotrichales</taxon>
        <taxon>Thiotrichaceae</taxon>
        <taxon>Thiomargarita</taxon>
    </lineage>
</organism>
<dbReference type="GO" id="GO:0003887">
    <property type="term" value="F:DNA-directed DNA polymerase activity"/>
    <property type="evidence" value="ECO:0007669"/>
    <property type="project" value="UniProtKB-UniRule"/>
</dbReference>
<reference evidence="14 15" key="1">
    <citation type="submission" date="2016-05" db="EMBL/GenBank/DDBJ databases">
        <title>Single-cell genome of chain-forming Candidatus Thiomargarita nelsonii and comparison to other large sulfur-oxidizing bacteria.</title>
        <authorList>
            <person name="Winkel M."/>
            <person name="Salman V."/>
            <person name="Woyke T."/>
            <person name="Schulz-Vogt H."/>
            <person name="Richter M."/>
            <person name="Flood B."/>
            <person name="Bailey J."/>
            <person name="Amann R."/>
            <person name="Mussmann M."/>
        </authorList>
    </citation>
    <scope>NUCLEOTIDE SEQUENCE [LARGE SCALE GENOMIC DNA]</scope>
    <source>
        <strain evidence="14 15">THI036</strain>
    </source>
</reference>
<dbReference type="NCBIfam" id="TIGR00663">
    <property type="entry name" value="dnan"/>
    <property type="match status" value="1"/>
</dbReference>
<comment type="similarity">
    <text evidence="2 10">Belongs to the beta sliding clamp family.</text>
</comment>
<dbReference type="PATRIC" id="fig|1003181.4.peg.6309"/>
<dbReference type="Pfam" id="PF02767">
    <property type="entry name" value="DNA_pol3_beta_2"/>
    <property type="match status" value="1"/>
</dbReference>
<dbReference type="PIRSF" id="PIRSF000804">
    <property type="entry name" value="DNA_pol_III_b"/>
    <property type="match status" value="1"/>
</dbReference>
<keyword evidence="7 10" id="KW-0235">DNA replication</keyword>
<keyword evidence="15" id="KW-1185">Reference proteome</keyword>
<keyword evidence="8 10" id="KW-0239">DNA-directed DNA polymerase</keyword>
<dbReference type="PANTHER" id="PTHR30478">
    <property type="entry name" value="DNA POLYMERASE III SUBUNIT BETA"/>
    <property type="match status" value="1"/>
</dbReference>
<dbReference type="SMART" id="SM00480">
    <property type="entry name" value="POL3Bc"/>
    <property type="match status" value="1"/>
</dbReference>
<keyword evidence="4 10" id="KW-0963">Cytoplasm</keyword>
<dbReference type="GO" id="GO:0005737">
    <property type="term" value="C:cytoplasm"/>
    <property type="evidence" value="ECO:0007669"/>
    <property type="project" value="UniProtKB-SubCell"/>
</dbReference>
<keyword evidence="9" id="KW-0238">DNA-binding</keyword>
<dbReference type="InterPro" id="IPR022634">
    <property type="entry name" value="DNA_polIII_beta_N"/>
</dbReference>
<gene>
    <name evidence="14" type="ORF">THIOM_004775</name>
</gene>
<dbReference type="GO" id="GO:0008408">
    <property type="term" value="F:3'-5' exonuclease activity"/>
    <property type="evidence" value="ECO:0007669"/>
    <property type="project" value="InterPro"/>
</dbReference>
<protein>
    <recommendedName>
        <fullName evidence="3 10">Beta sliding clamp</fullName>
    </recommendedName>
</protein>
<keyword evidence="5 10" id="KW-0808">Transferase</keyword>
<dbReference type="GO" id="GO:0006271">
    <property type="term" value="P:DNA strand elongation involved in DNA replication"/>
    <property type="evidence" value="ECO:0007669"/>
    <property type="project" value="TreeGrafter"/>
</dbReference>
<dbReference type="Gene3D" id="3.10.150.10">
    <property type="entry name" value="DNA Polymerase III, subunit A, domain 2"/>
    <property type="match status" value="1"/>
</dbReference>
<dbReference type="AlphaFoldDB" id="A0A176RV21"/>
<dbReference type="InterPro" id="IPR022637">
    <property type="entry name" value="DNA_polIII_beta_cen"/>
</dbReference>
<evidence type="ECO:0000256" key="10">
    <source>
        <dbReference type="PIRNR" id="PIRNR000804"/>
    </source>
</evidence>
<evidence type="ECO:0000256" key="2">
    <source>
        <dbReference type="ARBA" id="ARBA00010752"/>
    </source>
</evidence>
<evidence type="ECO:0000256" key="4">
    <source>
        <dbReference type="ARBA" id="ARBA00022490"/>
    </source>
</evidence>
<evidence type="ECO:0000313" key="15">
    <source>
        <dbReference type="Proteomes" id="UP000076962"/>
    </source>
</evidence>
<comment type="subunit">
    <text evidence="10">Forms a ring-shaped head-to-tail homodimer around DNA.</text>
</comment>
<feature type="domain" description="DNA polymerase III beta sliding clamp central" evidence="12">
    <location>
        <begin position="133"/>
        <end position="246"/>
    </location>
</feature>
<evidence type="ECO:0000256" key="1">
    <source>
        <dbReference type="ARBA" id="ARBA00004496"/>
    </source>
</evidence>
<evidence type="ECO:0000256" key="7">
    <source>
        <dbReference type="ARBA" id="ARBA00022705"/>
    </source>
</evidence>
<evidence type="ECO:0000256" key="9">
    <source>
        <dbReference type="ARBA" id="ARBA00023125"/>
    </source>
</evidence>
<dbReference type="EMBL" id="LUTY01002743">
    <property type="protein sequence ID" value="OAD19579.1"/>
    <property type="molecule type" value="Genomic_DNA"/>
</dbReference>
<dbReference type="SUPFAM" id="SSF55979">
    <property type="entry name" value="DNA clamp"/>
    <property type="match status" value="3"/>
</dbReference>
<dbReference type="InterPro" id="IPR001001">
    <property type="entry name" value="DNA_polIII_beta"/>
</dbReference>
<dbReference type="Pfam" id="PF00712">
    <property type="entry name" value="DNA_pol3_beta"/>
    <property type="match status" value="1"/>
</dbReference>
<dbReference type="InterPro" id="IPR022635">
    <property type="entry name" value="DNA_polIII_beta_C"/>
</dbReference>
<dbReference type="GO" id="GO:0003677">
    <property type="term" value="F:DNA binding"/>
    <property type="evidence" value="ECO:0007669"/>
    <property type="project" value="UniProtKB-UniRule"/>
</dbReference>
<dbReference type="PANTHER" id="PTHR30478:SF0">
    <property type="entry name" value="BETA SLIDING CLAMP"/>
    <property type="match status" value="1"/>
</dbReference>
<comment type="caution">
    <text evidence="14">The sequence shown here is derived from an EMBL/GenBank/DDBJ whole genome shotgun (WGS) entry which is preliminary data.</text>
</comment>
<name>A0A176RV21_9GAMM</name>
<dbReference type="Proteomes" id="UP000076962">
    <property type="component" value="Unassembled WGS sequence"/>
</dbReference>
<comment type="function">
    <text evidence="10">Confers DNA tethering and processivity to DNA polymerases and other proteins. Acts as a clamp, forming a ring around DNA (a reaction catalyzed by the clamp-loading complex) which diffuses in an ATP-independent manner freely and bidirectionally along dsDNA. Initially characterized for its ability to contact the catalytic subunit of DNA polymerase III (Pol III), a complex, multichain enzyme responsible for most of the replicative synthesis in bacteria; Pol III exhibits 3'-5' exonuclease proofreading activity. The beta chain is required for initiation of replication as well as for processivity of DNA replication.</text>
</comment>